<name>A0A562SQ25_9BACT</name>
<keyword evidence="4" id="KW-0479">Metal-binding</keyword>
<dbReference type="SMART" id="SM00341">
    <property type="entry name" value="HRDC"/>
    <property type="match status" value="1"/>
</dbReference>
<feature type="domain" description="Helicase ATP-binding" evidence="19">
    <location>
        <begin position="64"/>
        <end position="236"/>
    </location>
</feature>
<dbReference type="Proteomes" id="UP000316167">
    <property type="component" value="Unassembled WGS sequence"/>
</dbReference>
<dbReference type="GO" id="GO:0006281">
    <property type="term" value="P:DNA repair"/>
    <property type="evidence" value="ECO:0007669"/>
    <property type="project" value="UniProtKB-KW"/>
</dbReference>
<dbReference type="Gene3D" id="1.10.10.10">
    <property type="entry name" value="Winged helix-like DNA-binding domain superfamily/Winged helix DNA-binding domain"/>
    <property type="match status" value="1"/>
</dbReference>
<dbReference type="EMBL" id="VLLE01000003">
    <property type="protein sequence ID" value="TWI83243.1"/>
    <property type="molecule type" value="Genomic_DNA"/>
</dbReference>
<dbReference type="GO" id="GO:0030894">
    <property type="term" value="C:replisome"/>
    <property type="evidence" value="ECO:0007669"/>
    <property type="project" value="TreeGrafter"/>
</dbReference>
<dbReference type="PANTHER" id="PTHR13710">
    <property type="entry name" value="DNA HELICASE RECQ FAMILY MEMBER"/>
    <property type="match status" value="1"/>
</dbReference>
<dbReference type="GO" id="GO:0046872">
    <property type="term" value="F:metal ion binding"/>
    <property type="evidence" value="ECO:0007669"/>
    <property type="project" value="UniProtKB-KW"/>
</dbReference>
<keyword evidence="9" id="KW-0862">Zinc</keyword>
<evidence type="ECO:0000259" key="20">
    <source>
        <dbReference type="PROSITE" id="PS51194"/>
    </source>
</evidence>
<dbReference type="Gene3D" id="1.10.150.80">
    <property type="entry name" value="HRDC domain"/>
    <property type="match status" value="1"/>
</dbReference>
<keyword evidence="11" id="KW-0238">DNA-binding</keyword>
<dbReference type="Pfam" id="PF21220">
    <property type="entry name" value="RecQ-1-like_HTH"/>
    <property type="match status" value="1"/>
</dbReference>
<keyword evidence="5" id="KW-0547">Nucleotide-binding</keyword>
<feature type="compositionally biased region" description="Basic and acidic residues" evidence="17">
    <location>
        <begin position="14"/>
        <end position="23"/>
    </location>
</feature>
<dbReference type="Gene3D" id="3.40.50.300">
    <property type="entry name" value="P-loop containing nucleotide triphosphate hydrolases"/>
    <property type="match status" value="2"/>
</dbReference>
<feature type="domain" description="HRDC" evidence="18">
    <location>
        <begin position="571"/>
        <end position="651"/>
    </location>
</feature>
<evidence type="ECO:0000256" key="10">
    <source>
        <dbReference type="ARBA" id="ARBA00022840"/>
    </source>
</evidence>
<evidence type="ECO:0000256" key="1">
    <source>
        <dbReference type="ARBA" id="ARBA00001946"/>
    </source>
</evidence>
<evidence type="ECO:0000256" key="9">
    <source>
        <dbReference type="ARBA" id="ARBA00022833"/>
    </source>
</evidence>
<dbReference type="InterPro" id="IPR002121">
    <property type="entry name" value="HRDC_dom"/>
</dbReference>
<dbReference type="InterPro" id="IPR036388">
    <property type="entry name" value="WH-like_DNA-bd_sf"/>
</dbReference>
<dbReference type="InterPro" id="IPR036390">
    <property type="entry name" value="WH_DNA-bd_sf"/>
</dbReference>
<dbReference type="OrthoDB" id="9763310at2"/>
<dbReference type="InterPro" id="IPR004589">
    <property type="entry name" value="DNA_helicase_ATP-dep_RecQ"/>
</dbReference>
<dbReference type="GO" id="GO:0009432">
    <property type="term" value="P:SOS response"/>
    <property type="evidence" value="ECO:0007669"/>
    <property type="project" value="UniProtKB-UniRule"/>
</dbReference>
<dbReference type="SMART" id="SM00490">
    <property type="entry name" value="HELICc"/>
    <property type="match status" value="1"/>
</dbReference>
<evidence type="ECO:0000256" key="3">
    <source>
        <dbReference type="ARBA" id="ARBA00005446"/>
    </source>
</evidence>
<dbReference type="SMART" id="SM00487">
    <property type="entry name" value="DEXDc"/>
    <property type="match status" value="1"/>
</dbReference>
<dbReference type="GO" id="GO:0006310">
    <property type="term" value="P:DNA recombination"/>
    <property type="evidence" value="ECO:0007669"/>
    <property type="project" value="UniProtKB-UniRule"/>
</dbReference>
<dbReference type="PANTHER" id="PTHR13710:SF105">
    <property type="entry name" value="ATP-DEPENDENT DNA HELICASE Q1"/>
    <property type="match status" value="1"/>
</dbReference>
<keyword evidence="12" id="KW-0233">DNA recombination</keyword>
<feature type="region of interest" description="Disordered" evidence="17">
    <location>
        <begin position="1"/>
        <end position="29"/>
    </location>
</feature>
<comment type="caution">
    <text evidence="21">The sequence shown here is derived from an EMBL/GenBank/DDBJ whole genome shotgun (WGS) entry which is preliminary data.</text>
</comment>
<dbReference type="GO" id="GO:0005737">
    <property type="term" value="C:cytoplasm"/>
    <property type="evidence" value="ECO:0007669"/>
    <property type="project" value="TreeGrafter"/>
</dbReference>
<dbReference type="GO" id="GO:0006260">
    <property type="term" value="P:DNA replication"/>
    <property type="evidence" value="ECO:0007669"/>
    <property type="project" value="InterPro"/>
</dbReference>
<dbReference type="PROSITE" id="PS51194">
    <property type="entry name" value="HELICASE_CTER"/>
    <property type="match status" value="1"/>
</dbReference>
<evidence type="ECO:0000313" key="21">
    <source>
        <dbReference type="EMBL" id="TWI83243.1"/>
    </source>
</evidence>
<reference evidence="21 22" key="1">
    <citation type="journal article" date="2015" name="Stand. Genomic Sci.">
        <title>Genomic Encyclopedia of Bacterial and Archaeal Type Strains, Phase III: the genomes of soil and plant-associated and newly described type strains.</title>
        <authorList>
            <person name="Whitman W.B."/>
            <person name="Woyke T."/>
            <person name="Klenk H.P."/>
            <person name="Zhou Y."/>
            <person name="Lilburn T.G."/>
            <person name="Beck B.J."/>
            <person name="De Vos P."/>
            <person name="Vandamme P."/>
            <person name="Eisen J.A."/>
            <person name="Garrity G."/>
            <person name="Hugenholtz P."/>
            <person name="Kyrpides N.C."/>
        </authorList>
    </citation>
    <scope>NUCLEOTIDE SEQUENCE [LARGE SCALE GENOMIC DNA]</scope>
    <source>
        <strain evidence="21 22">CGMCC 1.7271</strain>
    </source>
</reference>
<dbReference type="InterPro" id="IPR018982">
    <property type="entry name" value="RQC_domain"/>
</dbReference>
<dbReference type="GO" id="GO:0003677">
    <property type="term" value="F:DNA binding"/>
    <property type="evidence" value="ECO:0007669"/>
    <property type="project" value="UniProtKB-KW"/>
</dbReference>
<dbReference type="FunFam" id="3.40.50.300:FF:000156">
    <property type="entry name" value="ATP-dependent DNA helicase recQ"/>
    <property type="match status" value="1"/>
</dbReference>
<keyword evidence="10" id="KW-0067">ATP-binding</keyword>
<dbReference type="Pfam" id="PF00570">
    <property type="entry name" value="HRDC"/>
    <property type="match status" value="1"/>
</dbReference>
<dbReference type="RefSeq" id="WP_144885318.1">
    <property type="nucleotide sequence ID" value="NZ_VLLE01000003.1"/>
</dbReference>
<evidence type="ECO:0000256" key="6">
    <source>
        <dbReference type="ARBA" id="ARBA00022763"/>
    </source>
</evidence>
<dbReference type="FunFam" id="3.40.50.300:FF:000296">
    <property type="entry name" value="ATP-dependent DNA helicase RecQ"/>
    <property type="match status" value="1"/>
</dbReference>
<dbReference type="GO" id="GO:0005524">
    <property type="term" value="F:ATP binding"/>
    <property type="evidence" value="ECO:0007669"/>
    <property type="project" value="UniProtKB-KW"/>
</dbReference>
<comment type="similarity">
    <text evidence="3">Belongs to the helicase family. RecQ subfamily.</text>
</comment>
<evidence type="ECO:0000256" key="11">
    <source>
        <dbReference type="ARBA" id="ARBA00023125"/>
    </source>
</evidence>
<evidence type="ECO:0000256" key="7">
    <source>
        <dbReference type="ARBA" id="ARBA00022801"/>
    </source>
</evidence>
<sequence>MATAKKKAPAKEATATKKKETVKKAPAKSTGKKKAATTAGIDLYAAVNEHFGFDGFKGTQEQVITNLLAGRDTFVIMPTGGGKSLCYQLPALVSEGVAIIVSPLIALMKNQVDLVRSYSSKDDVAHFLNSTLTKKEIKEVHDDLLTGKTKMLYVAPETLTKQENLEFFSDLQISFFAVDEAHCISEWGHDFRPEYRRLKEMMDQINPDIPIIALTATATPKVQSDIVKNLGLRNPDIFISSFNRGNLYYEIQPKIKKDQTVKNIVKFIAQNKGKSGIIYTLNRKTTEELADLLMANGIKAVAYHAGFDGKVRADRQDQFLNEDVQVIVATIAFGMGIDKPDIRFVIHYNIPKSIENYYQETGRAGRDGMEGKCILYYSHKDVSKLEHLMRDKPLSEREVTAQMIQETVAFAESSVCRRKILLHYFGEEYQEENCGNCDNCLHPKEQIEAKDEAVIALKVIKALDERFATEYVIPVIMGKLTPQIQMYRHDQLAEYGSGKEKDQHYWNSIIRQMLLHGLIQKDIEEYGLLKFTKAGEAFLKKPKSFKIVLNNLYEEANADDDEGADAGAGGLASDEKLFEMLKELRQKEAKKKGLPPFVIFLENSLLDMATLYPTTLEELEKCQGVSKGKAIRYGKPFVEMVAKYVEENEIEKPDEFVMKSVVNKSGNKVFLIQNIDKRIPLETIAKNKGWRMDEMLEEMETIAASGTKLRLDYAIDEWLDEYEQEEIMDYFKTCSTSDLKVAQQELEDGGYNWEQLKIMRIKFLSEYGM</sequence>
<dbReference type="SUPFAM" id="SSF52540">
    <property type="entry name" value="P-loop containing nucleoside triphosphate hydrolases"/>
    <property type="match status" value="1"/>
</dbReference>
<gene>
    <name evidence="21" type="ORF">IQ13_1350</name>
</gene>
<dbReference type="GO" id="GO:0009378">
    <property type="term" value="F:four-way junction helicase activity"/>
    <property type="evidence" value="ECO:0007669"/>
    <property type="project" value="TreeGrafter"/>
</dbReference>
<dbReference type="Pfam" id="PF09382">
    <property type="entry name" value="RQC"/>
    <property type="match status" value="1"/>
</dbReference>
<keyword evidence="8 21" id="KW-0347">Helicase</keyword>
<comment type="cofactor">
    <cofactor evidence="2">
        <name>Zn(2+)</name>
        <dbReference type="ChEBI" id="CHEBI:29105"/>
    </cofactor>
</comment>
<evidence type="ECO:0000256" key="8">
    <source>
        <dbReference type="ARBA" id="ARBA00022806"/>
    </source>
</evidence>
<proteinExistence type="inferred from homology"/>
<evidence type="ECO:0000256" key="14">
    <source>
        <dbReference type="ARBA" id="ARBA00023235"/>
    </source>
</evidence>
<dbReference type="InterPro" id="IPR044876">
    <property type="entry name" value="HRDC_dom_sf"/>
</dbReference>
<dbReference type="NCBIfam" id="TIGR00614">
    <property type="entry name" value="recQ_fam"/>
    <property type="match status" value="1"/>
</dbReference>
<dbReference type="Pfam" id="PF00270">
    <property type="entry name" value="DEAD"/>
    <property type="match status" value="1"/>
</dbReference>
<dbReference type="CDD" id="cd17920">
    <property type="entry name" value="DEXHc_RecQ"/>
    <property type="match status" value="1"/>
</dbReference>
<evidence type="ECO:0000259" key="18">
    <source>
        <dbReference type="PROSITE" id="PS50967"/>
    </source>
</evidence>
<dbReference type="InterPro" id="IPR027417">
    <property type="entry name" value="P-loop_NTPase"/>
</dbReference>
<keyword evidence="14" id="KW-0413">Isomerase</keyword>
<accession>A0A562SQ25</accession>
<dbReference type="GO" id="GO:0043590">
    <property type="term" value="C:bacterial nucleoid"/>
    <property type="evidence" value="ECO:0007669"/>
    <property type="project" value="TreeGrafter"/>
</dbReference>
<feature type="domain" description="Helicase C-terminal" evidence="20">
    <location>
        <begin position="260"/>
        <end position="409"/>
    </location>
</feature>
<evidence type="ECO:0000256" key="17">
    <source>
        <dbReference type="SAM" id="MobiDB-lite"/>
    </source>
</evidence>
<dbReference type="AlphaFoldDB" id="A0A562SQ25"/>
<dbReference type="PROSITE" id="PS51192">
    <property type="entry name" value="HELICASE_ATP_BIND_1"/>
    <property type="match status" value="1"/>
</dbReference>
<comment type="catalytic activity">
    <reaction evidence="15">
        <text>Couples ATP hydrolysis with the unwinding of duplex DNA by translocating in the 3'-5' direction.</text>
        <dbReference type="EC" id="5.6.2.4"/>
    </reaction>
</comment>
<dbReference type="GO" id="GO:0043138">
    <property type="term" value="F:3'-5' DNA helicase activity"/>
    <property type="evidence" value="ECO:0007669"/>
    <property type="project" value="UniProtKB-EC"/>
</dbReference>
<evidence type="ECO:0000256" key="5">
    <source>
        <dbReference type="ARBA" id="ARBA00022741"/>
    </source>
</evidence>
<evidence type="ECO:0000256" key="2">
    <source>
        <dbReference type="ARBA" id="ARBA00001947"/>
    </source>
</evidence>
<evidence type="ECO:0000256" key="12">
    <source>
        <dbReference type="ARBA" id="ARBA00023172"/>
    </source>
</evidence>
<dbReference type="InterPro" id="IPR010997">
    <property type="entry name" value="HRDC-like_sf"/>
</dbReference>
<dbReference type="EC" id="5.6.2.4" evidence="16"/>
<dbReference type="InterPro" id="IPR032284">
    <property type="entry name" value="RecQ_Zn-bd"/>
</dbReference>
<evidence type="ECO:0000256" key="13">
    <source>
        <dbReference type="ARBA" id="ARBA00023204"/>
    </source>
</evidence>
<evidence type="ECO:0000256" key="15">
    <source>
        <dbReference type="ARBA" id="ARBA00034617"/>
    </source>
</evidence>
<dbReference type="SUPFAM" id="SSF47819">
    <property type="entry name" value="HRDC-like"/>
    <property type="match status" value="1"/>
</dbReference>
<dbReference type="InterPro" id="IPR048671">
    <property type="entry name" value="RecQ-1-like_HTH"/>
</dbReference>
<keyword evidence="13" id="KW-0234">DNA repair</keyword>
<dbReference type="GO" id="GO:0016787">
    <property type="term" value="F:hydrolase activity"/>
    <property type="evidence" value="ECO:0007669"/>
    <property type="project" value="UniProtKB-KW"/>
</dbReference>
<dbReference type="InterPro" id="IPR006293">
    <property type="entry name" value="DNA_helicase_ATP-dep_RecQ_bac"/>
</dbReference>
<dbReference type="SMART" id="SM00956">
    <property type="entry name" value="RQC"/>
    <property type="match status" value="1"/>
</dbReference>
<evidence type="ECO:0000256" key="16">
    <source>
        <dbReference type="NCBIfam" id="TIGR01389"/>
    </source>
</evidence>
<dbReference type="CDD" id="cd18794">
    <property type="entry name" value="SF2_C_RecQ"/>
    <property type="match status" value="1"/>
</dbReference>
<dbReference type="InterPro" id="IPR001650">
    <property type="entry name" value="Helicase_C-like"/>
</dbReference>
<dbReference type="Pfam" id="PF16124">
    <property type="entry name" value="RecQ_Zn_bind"/>
    <property type="match status" value="1"/>
</dbReference>
<evidence type="ECO:0000256" key="4">
    <source>
        <dbReference type="ARBA" id="ARBA00022723"/>
    </source>
</evidence>
<dbReference type="NCBIfam" id="TIGR01389">
    <property type="entry name" value="recQ"/>
    <property type="match status" value="1"/>
</dbReference>
<dbReference type="InterPro" id="IPR014001">
    <property type="entry name" value="Helicase_ATP-bd"/>
</dbReference>
<comment type="cofactor">
    <cofactor evidence="1">
        <name>Mg(2+)</name>
        <dbReference type="ChEBI" id="CHEBI:18420"/>
    </cofactor>
</comment>
<organism evidence="21 22">
    <name type="scientific">Lacibacter cauensis</name>
    <dbReference type="NCBI Taxonomy" id="510947"/>
    <lineage>
        <taxon>Bacteria</taxon>
        <taxon>Pseudomonadati</taxon>
        <taxon>Bacteroidota</taxon>
        <taxon>Chitinophagia</taxon>
        <taxon>Chitinophagales</taxon>
        <taxon>Chitinophagaceae</taxon>
        <taxon>Lacibacter</taxon>
    </lineage>
</organism>
<dbReference type="Gene3D" id="1.10.10.1390">
    <property type="entry name" value="ATP-dependent DNA helicase RecQ"/>
    <property type="match status" value="1"/>
</dbReference>
<evidence type="ECO:0000313" key="22">
    <source>
        <dbReference type="Proteomes" id="UP000316167"/>
    </source>
</evidence>
<keyword evidence="7" id="KW-0378">Hydrolase</keyword>
<dbReference type="PROSITE" id="PS50967">
    <property type="entry name" value="HRDC"/>
    <property type="match status" value="1"/>
</dbReference>
<dbReference type="Pfam" id="PF00271">
    <property type="entry name" value="Helicase_C"/>
    <property type="match status" value="1"/>
</dbReference>
<dbReference type="SUPFAM" id="SSF46785">
    <property type="entry name" value="Winged helix' DNA-binding domain"/>
    <property type="match status" value="1"/>
</dbReference>
<dbReference type="InterPro" id="IPR011545">
    <property type="entry name" value="DEAD/DEAH_box_helicase_dom"/>
</dbReference>
<keyword evidence="22" id="KW-1185">Reference proteome</keyword>
<evidence type="ECO:0000259" key="19">
    <source>
        <dbReference type="PROSITE" id="PS51192"/>
    </source>
</evidence>
<protein>
    <recommendedName>
        <fullName evidence="16">DNA helicase RecQ</fullName>
        <ecNumber evidence="16">5.6.2.4</ecNumber>
    </recommendedName>
</protein>
<keyword evidence="6" id="KW-0227">DNA damage</keyword>